<keyword evidence="1" id="KW-0863">Zinc-finger</keyword>
<dbReference type="PROSITE" id="PS50966">
    <property type="entry name" value="ZF_SWIM"/>
    <property type="match status" value="1"/>
</dbReference>
<feature type="compositionally biased region" description="Basic residues" evidence="2">
    <location>
        <begin position="303"/>
        <end position="315"/>
    </location>
</feature>
<keyword evidence="1" id="KW-0862">Zinc</keyword>
<reference evidence="4 5" key="1">
    <citation type="submission" date="2024-03" db="EMBL/GenBank/DDBJ databases">
        <title>The Acrasis kona genome and developmental transcriptomes reveal deep origins of eukaryotic multicellular pathways.</title>
        <authorList>
            <person name="Sheikh S."/>
            <person name="Fu C.-J."/>
            <person name="Brown M.W."/>
            <person name="Baldauf S.L."/>
        </authorList>
    </citation>
    <scope>NUCLEOTIDE SEQUENCE [LARGE SCALE GENOMIC DNA]</scope>
    <source>
        <strain evidence="4 5">ATCC MYA-3509</strain>
    </source>
</reference>
<feature type="region of interest" description="Disordered" evidence="2">
    <location>
        <begin position="303"/>
        <end position="338"/>
    </location>
</feature>
<comment type="caution">
    <text evidence="4">The sequence shown here is derived from an EMBL/GenBank/DDBJ whole genome shotgun (WGS) entry which is preliminary data.</text>
</comment>
<evidence type="ECO:0000313" key="5">
    <source>
        <dbReference type="Proteomes" id="UP001431209"/>
    </source>
</evidence>
<evidence type="ECO:0000259" key="3">
    <source>
        <dbReference type="PROSITE" id="PS50966"/>
    </source>
</evidence>
<accession>A0AAW2ZTM3</accession>
<evidence type="ECO:0000313" key="4">
    <source>
        <dbReference type="EMBL" id="KAL0492051.1"/>
    </source>
</evidence>
<feature type="compositionally biased region" description="Acidic residues" evidence="2">
    <location>
        <begin position="459"/>
        <end position="488"/>
    </location>
</feature>
<feature type="compositionally biased region" description="Acidic residues" evidence="2">
    <location>
        <begin position="320"/>
        <end position="338"/>
    </location>
</feature>
<proteinExistence type="predicted"/>
<gene>
    <name evidence="4" type="ORF">AKO1_001058</name>
</gene>
<keyword evidence="5" id="KW-1185">Reference proteome</keyword>
<evidence type="ECO:0000256" key="2">
    <source>
        <dbReference type="SAM" id="MobiDB-lite"/>
    </source>
</evidence>
<protein>
    <recommendedName>
        <fullName evidence="3">SWIM-type domain-containing protein</fullName>
    </recommendedName>
</protein>
<sequence length="575" mass="66300">MVDNDDAEISAATLCDITYLLCKFHLQKAWEVMLREKIMDISVRSKAHALLLLLFGCTTENAYIKHAKELRHVVGKESPFWKHYKSEYHPKWKNWTCYNRPSGYGIFNTNNYTESLIKLLGQWIGRYKAYSICNLITELHDAYNDHVNDLFNSKKKIRNVTLDEAQVIFDRATDAYTELDTSTFEQQDENNNSWVIPSLTYEDVVYTVVLSPGFSCSCLYFRTTCKCCKHIFLTIFHVMDLSKFKPTSEIDNVFDFIKVAADFFNLDFPKQTGTVFSVPNYIRAPLPRPTGTTRREVPTQARKFNKRGRKHKRHVQPSQEDFEAVEAENSETESIDDGEDDIVGIRVVTIGMQAEGAQHVCKKMLQFDGNKNPSMETFDLYMNNVERYLNDLGVPVKNVKVQPSSGMKLNSRNQVVRFDSNTHQWGSKKVTKAYRSALLQLSQQMRYIFTMSQIEEVQDDDEEIDDNDGEFYPSDDVDSTDEEEEVFDAGDHYVMSDNRPPKRTRVVIEDDDDDEDHASGKEVPENEVDKGANNGDEDGIFNFTPPQFDEEDDEAREDPLEFDSNNSFNNSDGFY</sequence>
<feature type="compositionally biased region" description="Basic and acidic residues" evidence="2">
    <location>
        <begin position="517"/>
        <end position="530"/>
    </location>
</feature>
<dbReference type="AlphaFoldDB" id="A0AAW2ZTM3"/>
<feature type="domain" description="SWIM-type" evidence="3">
    <location>
        <begin position="206"/>
        <end position="239"/>
    </location>
</feature>
<name>A0AAW2ZTM3_9EUKA</name>
<dbReference type="Proteomes" id="UP001431209">
    <property type="component" value="Unassembled WGS sequence"/>
</dbReference>
<dbReference type="GO" id="GO:0008270">
    <property type="term" value="F:zinc ion binding"/>
    <property type="evidence" value="ECO:0007669"/>
    <property type="project" value="UniProtKB-KW"/>
</dbReference>
<dbReference type="InterPro" id="IPR007527">
    <property type="entry name" value="Znf_SWIM"/>
</dbReference>
<feature type="compositionally biased region" description="Low complexity" evidence="2">
    <location>
        <begin position="562"/>
        <end position="575"/>
    </location>
</feature>
<keyword evidence="1" id="KW-0479">Metal-binding</keyword>
<organism evidence="4 5">
    <name type="scientific">Acrasis kona</name>
    <dbReference type="NCBI Taxonomy" id="1008807"/>
    <lineage>
        <taxon>Eukaryota</taxon>
        <taxon>Discoba</taxon>
        <taxon>Heterolobosea</taxon>
        <taxon>Tetramitia</taxon>
        <taxon>Eutetramitia</taxon>
        <taxon>Acrasidae</taxon>
        <taxon>Acrasis</taxon>
    </lineage>
</organism>
<dbReference type="EMBL" id="JAOPGA020001941">
    <property type="protein sequence ID" value="KAL0492051.1"/>
    <property type="molecule type" value="Genomic_DNA"/>
</dbReference>
<feature type="region of interest" description="Disordered" evidence="2">
    <location>
        <begin position="459"/>
        <end position="575"/>
    </location>
</feature>
<evidence type="ECO:0000256" key="1">
    <source>
        <dbReference type="PROSITE-ProRule" id="PRU00325"/>
    </source>
</evidence>